<keyword evidence="2" id="KW-1185">Reference proteome</keyword>
<evidence type="ECO:0000313" key="1">
    <source>
        <dbReference type="EMBL" id="KAG2244196.1"/>
    </source>
</evidence>
<feature type="non-terminal residue" evidence="1">
    <location>
        <position position="1"/>
    </location>
</feature>
<dbReference type="EMBL" id="JAAMPC010000101">
    <property type="protein sequence ID" value="KAG2244196.1"/>
    <property type="molecule type" value="Genomic_DNA"/>
</dbReference>
<evidence type="ECO:0000313" key="2">
    <source>
        <dbReference type="Proteomes" id="UP000886595"/>
    </source>
</evidence>
<comment type="caution">
    <text evidence="1">The sequence shown here is derived from an EMBL/GenBank/DDBJ whole genome shotgun (WGS) entry which is preliminary data.</text>
</comment>
<organism evidence="1 2">
    <name type="scientific">Brassica carinata</name>
    <name type="common">Ethiopian mustard</name>
    <name type="synonym">Abyssinian cabbage</name>
    <dbReference type="NCBI Taxonomy" id="52824"/>
    <lineage>
        <taxon>Eukaryota</taxon>
        <taxon>Viridiplantae</taxon>
        <taxon>Streptophyta</taxon>
        <taxon>Embryophyta</taxon>
        <taxon>Tracheophyta</taxon>
        <taxon>Spermatophyta</taxon>
        <taxon>Magnoliopsida</taxon>
        <taxon>eudicotyledons</taxon>
        <taxon>Gunneridae</taxon>
        <taxon>Pentapetalae</taxon>
        <taxon>rosids</taxon>
        <taxon>malvids</taxon>
        <taxon>Brassicales</taxon>
        <taxon>Brassicaceae</taxon>
        <taxon>Brassiceae</taxon>
        <taxon>Brassica</taxon>
    </lineage>
</organism>
<proteinExistence type="predicted"/>
<dbReference type="Proteomes" id="UP000886595">
    <property type="component" value="Unassembled WGS sequence"/>
</dbReference>
<accession>A0A8X7P321</accession>
<dbReference type="AlphaFoldDB" id="A0A8X7P321"/>
<protein>
    <submittedName>
        <fullName evidence="1">Uncharacterized protein</fullName>
    </submittedName>
</protein>
<gene>
    <name evidence="1" type="ORF">Bca52824_093960</name>
</gene>
<reference evidence="1 2" key="1">
    <citation type="submission" date="2020-02" db="EMBL/GenBank/DDBJ databases">
        <authorList>
            <person name="Ma Q."/>
            <person name="Huang Y."/>
            <person name="Song X."/>
            <person name="Pei D."/>
        </authorList>
    </citation>
    <scope>NUCLEOTIDE SEQUENCE [LARGE SCALE GENOMIC DNA]</scope>
    <source>
        <strain evidence="1">Sxm20200214</strain>
        <tissue evidence="1">Leaf</tissue>
    </source>
</reference>
<sequence>GYELNGKESFVCYILRHVRGLEMIEQGSKSSLKHGKGLQSWVFDPEMIMFLSSYKSRLRTNPFEGERMV</sequence>
<name>A0A8X7P321_BRACI</name>